<evidence type="ECO:0000256" key="1">
    <source>
        <dbReference type="ARBA" id="ARBA00022598"/>
    </source>
</evidence>
<dbReference type="PANTHER" id="PTHR43585">
    <property type="entry name" value="FUMIPYRROLE BIOSYNTHESIS PROTEIN C"/>
    <property type="match status" value="1"/>
</dbReference>
<dbReference type="InterPro" id="IPR052032">
    <property type="entry name" value="ATP-dep_AA_Ligase"/>
</dbReference>
<evidence type="ECO:0000256" key="4">
    <source>
        <dbReference type="PROSITE-ProRule" id="PRU00409"/>
    </source>
</evidence>
<keyword evidence="2 4" id="KW-0547">Nucleotide-binding</keyword>
<reference evidence="7" key="1">
    <citation type="journal article" date="2019" name="Int. J. Syst. Evol. Microbiol.">
        <title>The Global Catalogue of Microorganisms (GCM) 10K type strain sequencing project: providing services to taxonomists for standard genome sequencing and annotation.</title>
        <authorList>
            <consortium name="The Broad Institute Genomics Platform"/>
            <consortium name="The Broad Institute Genome Sequencing Center for Infectious Disease"/>
            <person name="Wu L."/>
            <person name="Ma J."/>
        </authorList>
    </citation>
    <scope>NUCLEOTIDE SEQUENCE [LARGE SCALE GENOMIC DNA]</scope>
    <source>
        <strain evidence="7">CECT 7184</strain>
    </source>
</reference>
<keyword evidence="1" id="KW-0436">Ligase</keyword>
<evidence type="ECO:0000259" key="5">
    <source>
        <dbReference type="PROSITE" id="PS50975"/>
    </source>
</evidence>
<accession>A0ABW0YG84</accession>
<dbReference type="PANTHER" id="PTHR43585:SF2">
    <property type="entry name" value="ATP-GRASP ENZYME FSQD"/>
    <property type="match status" value="1"/>
</dbReference>
<dbReference type="Proteomes" id="UP001596142">
    <property type="component" value="Unassembled WGS sequence"/>
</dbReference>
<name>A0ABW0YG84_9BACI</name>
<dbReference type="InterPro" id="IPR011761">
    <property type="entry name" value="ATP-grasp"/>
</dbReference>
<dbReference type="RefSeq" id="WP_385937700.1">
    <property type="nucleotide sequence ID" value="NZ_JBHSOZ010000002.1"/>
</dbReference>
<dbReference type="Gene3D" id="3.30.1490.20">
    <property type="entry name" value="ATP-grasp fold, A domain"/>
    <property type="match status" value="1"/>
</dbReference>
<keyword evidence="7" id="KW-1185">Reference proteome</keyword>
<keyword evidence="3 4" id="KW-0067">ATP-binding</keyword>
<dbReference type="InterPro" id="IPR013815">
    <property type="entry name" value="ATP_grasp_subdomain_1"/>
</dbReference>
<feature type="domain" description="ATP-grasp" evidence="5">
    <location>
        <begin position="108"/>
        <end position="305"/>
    </location>
</feature>
<comment type="caution">
    <text evidence="6">The sequence shown here is derived from an EMBL/GenBank/DDBJ whole genome shotgun (WGS) entry which is preliminary data.</text>
</comment>
<dbReference type="PROSITE" id="PS50975">
    <property type="entry name" value="ATP_GRASP"/>
    <property type="match status" value="1"/>
</dbReference>
<dbReference type="SUPFAM" id="SSF56059">
    <property type="entry name" value="Glutathione synthetase ATP-binding domain-like"/>
    <property type="match status" value="1"/>
</dbReference>
<organism evidence="6 7">
    <name type="scientific">Thalassorhabdus alkalitolerans</name>
    <dbReference type="NCBI Taxonomy" id="2282697"/>
    <lineage>
        <taxon>Bacteria</taxon>
        <taxon>Bacillati</taxon>
        <taxon>Bacillota</taxon>
        <taxon>Bacilli</taxon>
        <taxon>Bacillales</taxon>
        <taxon>Bacillaceae</taxon>
        <taxon>Thalassorhabdus</taxon>
    </lineage>
</organism>
<evidence type="ECO:0000313" key="7">
    <source>
        <dbReference type="Proteomes" id="UP001596142"/>
    </source>
</evidence>
<protein>
    <submittedName>
        <fullName evidence="6">Acetyl-CoA carboxylase biotin carboxylase subunit family protein</fullName>
    </submittedName>
</protein>
<dbReference type="Gene3D" id="3.40.50.20">
    <property type="match status" value="1"/>
</dbReference>
<dbReference type="InterPro" id="IPR016185">
    <property type="entry name" value="PreATP-grasp_dom_sf"/>
</dbReference>
<dbReference type="EMBL" id="JBHSOZ010000002">
    <property type="protein sequence ID" value="MFC5711445.1"/>
    <property type="molecule type" value="Genomic_DNA"/>
</dbReference>
<evidence type="ECO:0000313" key="6">
    <source>
        <dbReference type="EMBL" id="MFC5711445.1"/>
    </source>
</evidence>
<gene>
    <name evidence="6" type="ORF">ACFPU1_01480</name>
</gene>
<evidence type="ECO:0000256" key="3">
    <source>
        <dbReference type="ARBA" id="ARBA00022840"/>
    </source>
</evidence>
<dbReference type="Pfam" id="PF13535">
    <property type="entry name" value="ATP-grasp_4"/>
    <property type="match status" value="1"/>
</dbReference>
<dbReference type="Gene3D" id="3.30.470.20">
    <property type="entry name" value="ATP-grasp fold, B domain"/>
    <property type="match status" value="1"/>
</dbReference>
<evidence type="ECO:0000256" key="2">
    <source>
        <dbReference type="ARBA" id="ARBA00022741"/>
    </source>
</evidence>
<dbReference type="SUPFAM" id="SSF52440">
    <property type="entry name" value="PreATP-grasp domain"/>
    <property type="match status" value="1"/>
</dbReference>
<proteinExistence type="predicted"/>
<sequence length="401" mass="45306">MKKKLLLLGGSTQQVPAIKKANELGYTTIVCDYLTDNPGQEHAEKFYCISTTDKEKVLEVAKKEAVDGIVAYASDPAAPTAAYVAEAMGLPTNPYKSVQILSNKDLFRDFLKKNHFFTPRAKGFNSVKEFMATISTFNFPLVIKPVDSSGSKGVSIVHNKEKIKDVVNHALSFSRTKRYIVEEYVEMEGYQVAGDGLVVNGKLVFRCFANDHFNPFASNPFVPISASFPYNRSTEIHNKIHSEIQRLIDLLNLKSGAFNFDIRVDKEDNIFLMEVGPRNGGNFIPQVIKYATGIDMIESTIKSSLGEDRDDIKMVEPKGFWSYYAIHSLKKGTLTEVKINEKVKKENVVEEYYYYEKGEEIPLFTGANKVIGILILKFDSMNQMLSMMDYPENWLEVKVEE</sequence>